<dbReference type="STRING" id="471854.Dfer_1704"/>
<sequence>MNDTIHIAQPVSHEVLWDKFRAGDKEAFGQIALHYYQLLYNYGLNLNNDEDFVSDCIQELFLELWERRAFLSKTDFVKTYLLRALRNKIFKESIRLRRFKQPQDVQFVAGADISIESQIVLNEEETAQIRQLSAVLETLTTRQQEIVYLRFYQGLEFDEISGIMGLTRQSVANLLHRTLKKLKESWTIAFLISFIFLFSPQ</sequence>
<feature type="domain" description="RNA polymerase sigma factor 70 region 4 type 2" evidence="6">
    <location>
        <begin position="130"/>
        <end position="182"/>
    </location>
</feature>
<keyword evidence="2" id="KW-0805">Transcription regulation</keyword>
<dbReference type="InterPro" id="IPR007627">
    <property type="entry name" value="RNA_pol_sigma70_r2"/>
</dbReference>
<dbReference type="PANTHER" id="PTHR43133:SF46">
    <property type="entry name" value="RNA POLYMERASE SIGMA-70 FACTOR ECF SUBFAMILY"/>
    <property type="match status" value="1"/>
</dbReference>
<dbReference type="CDD" id="cd06171">
    <property type="entry name" value="Sigma70_r4"/>
    <property type="match status" value="1"/>
</dbReference>
<dbReference type="eggNOG" id="COG1595">
    <property type="taxonomic scope" value="Bacteria"/>
</dbReference>
<dbReference type="InterPro" id="IPR013249">
    <property type="entry name" value="RNA_pol_sigma70_r4_t2"/>
</dbReference>
<comment type="similarity">
    <text evidence="1">Belongs to the sigma-70 factor family. ECF subfamily.</text>
</comment>
<feature type="domain" description="RNA polymerase sigma-70 region 2" evidence="5">
    <location>
        <begin position="34"/>
        <end position="91"/>
    </location>
</feature>
<accession>C6VTK2</accession>
<dbReference type="InterPro" id="IPR014284">
    <property type="entry name" value="RNA_pol_sigma-70_dom"/>
</dbReference>
<dbReference type="Pfam" id="PF08281">
    <property type="entry name" value="Sigma70_r4_2"/>
    <property type="match status" value="1"/>
</dbReference>
<dbReference type="Pfam" id="PF04542">
    <property type="entry name" value="Sigma70_r2"/>
    <property type="match status" value="1"/>
</dbReference>
<dbReference type="KEGG" id="dfe:Dfer_1704"/>
<dbReference type="GO" id="GO:0016987">
    <property type="term" value="F:sigma factor activity"/>
    <property type="evidence" value="ECO:0007669"/>
    <property type="project" value="UniProtKB-KW"/>
</dbReference>
<proteinExistence type="inferred from homology"/>
<dbReference type="InterPro" id="IPR036388">
    <property type="entry name" value="WH-like_DNA-bd_sf"/>
</dbReference>
<evidence type="ECO:0000259" key="5">
    <source>
        <dbReference type="Pfam" id="PF04542"/>
    </source>
</evidence>
<keyword evidence="3" id="KW-0731">Sigma factor</keyword>
<dbReference type="InterPro" id="IPR013324">
    <property type="entry name" value="RNA_pol_sigma_r3/r4-like"/>
</dbReference>
<dbReference type="HOGENOM" id="CLU_047691_4_2_10"/>
<name>C6VTK2_DYAFD</name>
<evidence type="ECO:0000256" key="1">
    <source>
        <dbReference type="ARBA" id="ARBA00010641"/>
    </source>
</evidence>
<evidence type="ECO:0000256" key="4">
    <source>
        <dbReference type="ARBA" id="ARBA00023163"/>
    </source>
</evidence>
<protein>
    <submittedName>
        <fullName evidence="7">RNA polymerase, sigma 32 subunit, RpoH</fullName>
    </submittedName>
</protein>
<evidence type="ECO:0000256" key="2">
    <source>
        <dbReference type="ARBA" id="ARBA00023015"/>
    </source>
</evidence>
<dbReference type="Proteomes" id="UP000002011">
    <property type="component" value="Chromosome"/>
</dbReference>
<evidence type="ECO:0000256" key="3">
    <source>
        <dbReference type="ARBA" id="ARBA00023082"/>
    </source>
</evidence>
<dbReference type="Gene3D" id="1.10.1740.10">
    <property type="match status" value="1"/>
</dbReference>
<dbReference type="InterPro" id="IPR013325">
    <property type="entry name" value="RNA_pol_sigma_r2"/>
</dbReference>
<dbReference type="SUPFAM" id="SSF88659">
    <property type="entry name" value="Sigma3 and sigma4 domains of RNA polymerase sigma factors"/>
    <property type="match status" value="1"/>
</dbReference>
<evidence type="ECO:0000313" key="8">
    <source>
        <dbReference type="Proteomes" id="UP000002011"/>
    </source>
</evidence>
<reference evidence="7 8" key="1">
    <citation type="journal article" date="2009" name="Stand. Genomic Sci.">
        <title>Complete genome sequence of Dyadobacter fermentans type strain (NS114).</title>
        <authorList>
            <person name="Lang E."/>
            <person name="Lapidus A."/>
            <person name="Chertkov O."/>
            <person name="Brettin T."/>
            <person name="Detter J.C."/>
            <person name="Han C."/>
            <person name="Copeland A."/>
            <person name="Glavina Del Rio T."/>
            <person name="Nolan M."/>
            <person name="Chen F."/>
            <person name="Lucas S."/>
            <person name="Tice H."/>
            <person name="Cheng J.F."/>
            <person name="Land M."/>
            <person name="Hauser L."/>
            <person name="Chang Y.J."/>
            <person name="Jeffries C.D."/>
            <person name="Kopitz M."/>
            <person name="Bruce D."/>
            <person name="Goodwin L."/>
            <person name="Pitluck S."/>
            <person name="Ovchinnikova G."/>
            <person name="Pati A."/>
            <person name="Ivanova N."/>
            <person name="Mavrommatis K."/>
            <person name="Chen A."/>
            <person name="Palaniappan K."/>
            <person name="Chain P."/>
            <person name="Bristow J."/>
            <person name="Eisen J.A."/>
            <person name="Markowitz V."/>
            <person name="Hugenholtz P."/>
            <person name="Goker M."/>
            <person name="Rohde M."/>
            <person name="Kyrpides N.C."/>
            <person name="Klenk H.P."/>
        </authorList>
    </citation>
    <scope>NUCLEOTIDE SEQUENCE [LARGE SCALE GENOMIC DNA]</scope>
    <source>
        <strain evidence="8">ATCC 700827 / DSM 18053 / CIP 107007 / KCTC 52180 / NS114</strain>
    </source>
</reference>
<organism evidence="7 8">
    <name type="scientific">Dyadobacter fermentans (strain ATCC 700827 / DSM 18053 / CIP 107007 / KCTC 52180 / NS114)</name>
    <dbReference type="NCBI Taxonomy" id="471854"/>
    <lineage>
        <taxon>Bacteria</taxon>
        <taxon>Pseudomonadati</taxon>
        <taxon>Bacteroidota</taxon>
        <taxon>Cytophagia</taxon>
        <taxon>Cytophagales</taxon>
        <taxon>Spirosomataceae</taxon>
        <taxon>Dyadobacter</taxon>
    </lineage>
</organism>
<dbReference type="EMBL" id="CP001619">
    <property type="protein sequence ID" value="ACT92945.1"/>
    <property type="molecule type" value="Genomic_DNA"/>
</dbReference>
<evidence type="ECO:0000259" key="6">
    <source>
        <dbReference type="Pfam" id="PF08281"/>
    </source>
</evidence>
<dbReference type="InterPro" id="IPR039425">
    <property type="entry name" value="RNA_pol_sigma-70-like"/>
</dbReference>
<keyword evidence="4" id="KW-0804">Transcription</keyword>
<dbReference type="NCBIfam" id="TIGR02937">
    <property type="entry name" value="sigma70-ECF"/>
    <property type="match status" value="1"/>
</dbReference>
<dbReference type="SUPFAM" id="SSF88946">
    <property type="entry name" value="Sigma2 domain of RNA polymerase sigma factors"/>
    <property type="match status" value="1"/>
</dbReference>
<dbReference type="Gene3D" id="1.10.10.10">
    <property type="entry name" value="Winged helix-like DNA-binding domain superfamily/Winged helix DNA-binding domain"/>
    <property type="match status" value="1"/>
</dbReference>
<dbReference type="GO" id="GO:0003677">
    <property type="term" value="F:DNA binding"/>
    <property type="evidence" value="ECO:0007669"/>
    <property type="project" value="InterPro"/>
</dbReference>
<dbReference type="RefSeq" id="WP_015811199.1">
    <property type="nucleotide sequence ID" value="NC_013037.1"/>
</dbReference>
<gene>
    <name evidence="7" type="ordered locus">Dfer_1704</name>
</gene>
<dbReference type="OrthoDB" id="9150024at2"/>
<dbReference type="GO" id="GO:0006352">
    <property type="term" value="P:DNA-templated transcription initiation"/>
    <property type="evidence" value="ECO:0007669"/>
    <property type="project" value="InterPro"/>
</dbReference>
<keyword evidence="8" id="KW-1185">Reference proteome</keyword>
<dbReference type="PANTHER" id="PTHR43133">
    <property type="entry name" value="RNA POLYMERASE ECF-TYPE SIGMA FACTO"/>
    <property type="match status" value="1"/>
</dbReference>
<evidence type="ECO:0000313" key="7">
    <source>
        <dbReference type="EMBL" id="ACT92945.1"/>
    </source>
</evidence>
<dbReference type="AlphaFoldDB" id="C6VTK2"/>